<evidence type="ECO:0008006" key="6">
    <source>
        <dbReference type="Google" id="ProtNLM"/>
    </source>
</evidence>
<feature type="domain" description="Signal transduction histidine kinase internal region" evidence="2">
    <location>
        <begin position="161"/>
        <end position="239"/>
    </location>
</feature>
<dbReference type="EMBL" id="FOZP01000001">
    <property type="protein sequence ID" value="SFS30187.1"/>
    <property type="molecule type" value="Genomic_DNA"/>
</dbReference>
<dbReference type="Pfam" id="PF06580">
    <property type="entry name" value="His_kinase"/>
    <property type="match status" value="1"/>
</dbReference>
<proteinExistence type="predicted"/>
<feature type="transmembrane region" description="Helical" evidence="1">
    <location>
        <begin position="399"/>
        <end position="420"/>
    </location>
</feature>
<keyword evidence="1" id="KW-0812">Transmembrane</keyword>
<accession>A0A1I6NQK0</accession>
<feature type="transmembrane region" description="Helical" evidence="1">
    <location>
        <begin position="7"/>
        <end position="26"/>
    </location>
</feature>
<dbReference type="Proteomes" id="UP000199312">
    <property type="component" value="Unassembled WGS sequence"/>
</dbReference>
<dbReference type="STRING" id="593133.SAMN04488006_0400"/>
<dbReference type="Pfam" id="PF13239">
    <property type="entry name" value="2TM"/>
    <property type="match status" value="1"/>
</dbReference>
<dbReference type="InterPro" id="IPR050640">
    <property type="entry name" value="Bact_2-comp_sensor_kinase"/>
</dbReference>
<dbReference type="RefSeq" id="WP_090221988.1">
    <property type="nucleotide sequence ID" value="NZ_FOZP01000001.1"/>
</dbReference>
<gene>
    <name evidence="4" type="ORF">SAMN04488006_0400</name>
</gene>
<feature type="transmembrane region" description="Helical" evidence="1">
    <location>
        <begin position="118"/>
        <end position="141"/>
    </location>
</feature>
<evidence type="ECO:0000259" key="3">
    <source>
        <dbReference type="Pfam" id="PF13239"/>
    </source>
</evidence>
<keyword evidence="1" id="KW-1133">Transmembrane helix</keyword>
<feature type="transmembrane region" description="Helical" evidence="1">
    <location>
        <begin position="76"/>
        <end position="98"/>
    </location>
</feature>
<dbReference type="PANTHER" id="PTHR34220:SF7">
    <property type="entry name" value="SENSOR HISTIDINE KINASE YPDA"/>
    <property type="match status" value="1"/>
</dbReference>
<dbReference type="AlphaFoldDB" id="A0A1I6NQK0"/>
<feature type="transmembrane region" description="Helical" evidence="1">
    <location>
        <begin position="371"/>
        <end position="393"/>
    </location>
</feature>
<name>A0A1I6NQK0_9FLAO</name>
<organism evidence="4 5">
    <name type="scientific">Lutibacter maritimus</name>
    <dbReference type="NCBI Taxonomy" id="593133"/>
    <lineage>
        <taxon>Bacteria</taxon>
        <taxon>Pseudomonadati</taxon>
        <taxon>Bacteroidota</taxon>
        <taxon>Flavobacteriia</taxon>
        <taxon>Flavobacteriales</taxon>
        <taxon>Flavobacteriaceae</taxon>
        <taxon>Lutibacter</taxon>
    </lineage>
</organism>
<protein>
    <recommendedName>
        <fullName evidence="6">Histidine kinase</fullName>
    </recommendedName>
</protein>
<sequence>MKTNFKYLIKISLILTAVIFVIERLFSADGFNLTMNELLKVLGIHFMYAFTLTAINAYLFYFLDKKLNWKDHAKQRLIYGAIGSVLATMVGLVVLRFVTIVIISGEPTTSFFNDPYAVNYYVFSLVITLLVILVFHAIFFYKALTENKVKEQQIVAKTETAKYESLKSQIDPHFLFNSLNVLTSLIGENPKQAEKFTTKLSKVYRYVLEQKSKDLIELDEELQFAKTYMELLKMRFENAVTFQIPEKSSNAELKIIPLSLQLLLENTIKHNVVSEENPLTVKIEEKEGYLVVTNNFNPKAILEKGTKVGLQNIVDRYHLLTLKKVEIIKTSESFIVKLPLLTQKTSIMKTTEIQENSKYLRAVERVEEIKGFYSSLIAYCIVIPILIYINLTYVPQFHWFWFPAMGWGLGLTFHGFKAFAYNPFLGKNWEERKIQQFMDEDKKQYWE</sequence>
<evidence type="ECO:0000313" key="4">
    <source>
        <dbReference type="EMBL" id="SFS30187.1"/>
    </source>
</evidence>
<reference evidence="5" key="1">
    <citation type="submission" date="2016-10" db="EMBL/GenBank/DDBJ databases">
        <authorList>
            <person name="Varghese N."/>
            <person name="Submissions S."/>
        </authorList>
    </citation>
    <scope>NUCLEOTIDE SEQUENCE [LARGE SCALE GENOMIC DNA]</scope>
    <source>
        <strain evidence="5">DSM 24450</strain>
    </source>
</reference>
<dbReference type="GO" id="GO:0000155">
    <property type="term" value="F:phosphorelay sensor kinase activity"/>
    <property type="evidence" value="ECO:0007669"/>
    <property type="project" value="InterPro"/>
</dbReference>
<keyword evidence="5" id="KW-1185">Reference proteome</keyword>
<dbReference type="GO" id="GO:0016020">
    <property type="term" value="C:membrane"/>
    <property type="evidence" value="ECO:0007669"/>
    <property type="project" value="InterPro"/>
</dbReference>
<dbReference type="InterPro" id="IPR010559">
    <property type="entry name" value="Sig_transdc_His_kin_internal"/>
</dbReference>
<evidence type="ECO:0000256" key="1">
    <source>
        <dbReference type="SAM" id="Phobius"/>
    </source>
</evidence>
<feature type="transmembrane region" description="Helical" evidence="1">
    <location>
        <begin position="46"/>
        <end position="64"/>
    </location>
</feature>
<dbReference type="InterPro" id="IPR025698">
    <property type="entry name" value="2TM_dom"/>
</dbReference>
<evidence type="ECO:0000259" key="2">
    <source>
        <dbReference type="Pfam" id="PF06580"/>
    </source>
</evidence>
<dbReference type="PANTHER" id="PTHR34220">
    <property type="entry name" value="SENSOR HISTIDINE KINASE YPDA"/>
    <property type="match status" value="1"/>
</dbReference>
<feature type="domain" description="2TM" evidence="3">
    <location>
        <begin position="361"/>
        <end position="439"/>
    </location>
</feature>
<evidence type="ECO:0000313" key="5">
    <source>
        <dbReference type="Proteomes" id="UP000199312"/>
    </source>
</evidence>
<dbReference type="OrthoDB" id="9809908at2"/>
<keyword evidence="1" id="KW-0472">Membrane</keyword>